<evidence type="ECO:0000256" key="1">
    <source>
        <dbReference type="ARBA" id="ARBA00022481"/>
    </source>
</evidence>
<feature type="region of interest" description="Disordered" evidence="5">
    <location>
        <begin position="97"/>
        <end position="126"/>
    </location>
</feature>
<dbReference type="Pfam" id="PF00403">
    <property type="entry name" value="HMA"/>
    <property type="match status" value="1"/>
</dbReference>
<dbReference type="PROSITE" id="PS50846">
    <property type="entry name" value="HMA_2"/>
    <property type="match status" value="1"/>
</dbReference>
<evidence type="ECO:0000313" key="8">
    <source>
        <dbReference type="Proteomes" id="UP000652761"/>
    </source>
</evidence>
<evidence type="ECO:0000256" key="3">
    <source>
        <dbReference type="ARBA" id="ARBA00023289"/>
    </source>
</evidence>
<dbReference type="FunFam" id="3.30.70.100:FF:000008">
    <property type="entry name" value="Copper transport protein ATOX1"/>
    <property type="match status" value="1"/>
</dbReference>
<keyword evidence="3" id="KW-0449">Lipoprotein</keyword>
<accession>A0A843TY41</accession>
<dbReference type="GO" id="GO:0046872">
    <property type="term" value="F:metal ion binding"/>
    <property type="evidence" value="ECO:0007669"/>
    <property type="project" value="UniProtKB-KW"/>
</dbReference>
<dbReference type="InterPro" id="IPR036163">
    <property type="entry name" value="HMA_dom_sf"/>
</dbReference>
<comment type="similarity">
    <text evidence="4">Belongs to the HIPP family.</text>
</comment>
<dbReference type="SMR" id="A0A843TY41"/>
<dbReference type="Gene3D" id="3.30.70.100">
    <property type="match status" value="1"/>
</dbReference>
<evidence type="ECO:0000256" key="2">
    <source>
        <dbReference type="ARBA" id="ARBA00022723"/>
    </source>
</evidence>
<feature type="compositionally biased region" description="Gly residues" evidence="5">
    <location>
        <begin position="256"/>
        <end position="292"/>
    </location>
</feature>
<dbReference type="CDD" id="cd00371">
    <property type="entry name" value="HMA"/>
    <property type="match status" value="1"/>
</dbReference>
<gene>
    <name evidence="7" type="ORF">Taro_008616</name>
</gene>
<dbReference type="AlphaFoldDB" id="A0A843TY41"/>
<proteinExistence type="inferred from homology"/>
<feature type="region of interest" description="Disordered" evidence="5">
    <location>
        <begin position="158"/>
        <end position="178"/>
    </location>
</feature>
<dbReference type="PANTHER" id="PTHR45868:SF93">
    <property type="entry name" value="OS12G0144600 PROTEIN"/>
    <property type="match status" value="1"/>
</dbReference>
<keyword evidence="2" id="KW-0479">Metal-binding</keyword>
<evidence type="ECO:0000256" key="4">
    <source>
        <dbReference type="ARBA" id="ARBA00024045"/>
    </source>
</evidence>
<keyword evidence="1" id="KW-0488">Methylation</keyword>
<evidence type="ECO:0000313" key="7">
    <source>
        <dbReference type="EMBL" id="MQL76241.1"/>
    </source>
</evidence>
<protein>
    <recommendedName>
        <fullName evidence="6">HMA domain-containing protein</fullName>
    </recommendedName>
</protein>
<evidence type="ECO:0000256" key="5">
    <source>
        <dbReference type="SAM" id="MobiDB-lite"/>
    </source>
</evidence>
<feature type="compositionally biased region" description="Gly residues" evidence="5">
    <location>
        <begin position="306"/>
        <end position="325"/>
    </location>
</feature>
<feature type="compositionally biased region" description="Low complexity" evidence="5">
    <location>
        <begin position="293"/>
        <end position="305"/>
    </location>
</feature>
<dbReference type="OrthoDB" id="689350at2759"/>
<dbReference type="EMBL" id="NMUH01000287">
    <property type="protein sequence ID" value="MQL76241.1"/>
    <property type="molecule type" value="Genomic_DNA"/>
</dbReference>
<dbReference type="InterPro" id="IPR006121">
    <property type="entry name" value="HMA_dom"/>
</dbReference>
<feature type="domain" description="HMA" evidence="6">
    <location>
        <begin position="12"/>
        <end position="75"/>
    </location>
</feature>
<evidence type="ECO:0000259" key="6">
    <source>
        <dbReference type="PROSITE" id="PS50846"/>
    </source>
</evidence>
<dbReference type="PANTHER" id="PTHR45868">
    <property type="entry name" value="HEAVY METAL-ASSOCIATED ISOPRENYLATED PLANT PROTEIN 33-RELATED"/>
    <property type="match status" value="1"/>
</dbReference>
<organism evidence="7 8">
    <name type="scientific">Colocasia esculenta</name>
    <name type="common">Wild taro</name>
    <name type="synonym">Arum esculentum</name>
    <dbReference type="NCBI Taxonomy" id="4460"/>
    <lineage>
        <taxon>Eukaryota</taxon>
        <taxon>Viridiplantae</taxon>
        <taxon>Streptophyta</taxon>
        <taxon>Embryophyta</taxon>
        <taxon>Tracheophyta</taxon>
        <taxon>Spermatophyta</taxon>
        <taxon>Magnoliopsida</taxon>
        <taxon>Liliopsida</taxon>
        <taxon>Araceae</taxon>
        <taxon>Aroideae</taxon>
        <taxon>Colocasieae</taxon>
        <taxon>Colocasia</taxon>
    </lineage>
</organism>
<feature type="region of interest" description="Disordered" evidence="5">
    <location>
        <begin position="221"/>
        <end position="328"/>
    </location>
</feature>
<keyword evidence="3" id="KW-0636">Prenylation</keyword>
<dbReference type="Proteomes" id="UP000652761">
    <property type="component" value="Unassembled WGS sequence"/>
</dbReference>
<reference evidence="7" key="1">
    <citation type="submission" date="2017-07" db="EMBL/GenBank/DDBJ databases">
        <title>Taro Niue Genome Assembly and Annotation.</title>
        <authorList>
            <person name="Atibalentja N."/>
            <person name="Keating K."/>
            <person name="Fields C.J."/>
        </authorList>
    </citation>
    <scope>NUCLEOTIDE SEQUENCE</scope>
    <source>
        <strain evidence="7">Niue_2</strain>
        <tissue evidence="7">Leaf</tissue>
    </source>
</reference>
<comment type="caution">
    <text evidence="7">The sequence shown here is derived from an EMBL/GenBank/DDBJ whole genome shotgun (WGS) entry which is preliminary data.</text>
</comment>
<dbReference type="SUPFAM" id="SSF55008">
    <property type="entry name" value="HMA, heavy metal-associated domain"/>
    <property type="match status" value="1"/>
</dbReference>
<keyword evidence="8" id="KW-1185">Reference proteome</keyword>
<feature type="compositionally biased region" description="Acidic residues" evidence="5">
    <location>
        <begin position="160"/>
        <end position="178"/>
    </location>
</feature>
<feature type="compositionally biased region" description="Low complexity" evidence="5">
    <location>
        <begin position="244"/>
        <end position="255"/>
    </location>
</feature>
<sequence>MSKEEDIKFLKIQTCILKVNIHCDGCKQKVKKLLQKIDGVYTTTIDAEHGKVTVSGNVDPVTLIKKLGKAGKHAELLFPKSAGNNNQLINQLQKLQLDNGGKGGQKDAGKPQKGGGGGNNQKGQQPNSLEQLQQMKLFKDLNFAQLKDPKVQKSIKFMLPEEDEEGSDFDDEDDYDDEFDDEFDDLDGFDDDLEDDLKAIKAKAMAGGGLPLGNVMVNDKKGGGGGAGNNNNNNNAKKGGGGDANAQGKGADAKNGNGGGKKGGGGGGNQNQGGGGGGKNGGGGAQDGGKNGGNNKAAANGSKNNGNGGGGGGGGGGGKQAGGKGDAMPMSHQAMMAQMAANMNMPMGGAGQMRHVPAAAVQGLPAGGPPPGYYPGGAITPEMIATANPYQQQYIAAMMQQQRMMMNGQDRGFQPMAYARPPPTIGYMPPAPEYTHFFSDENTNSCTVM</sequence>
<name>A0A843TY41_COLES</name>